<dbReference type="Gene3D" id="3.40.1380.10">
    <property type="match status" value="1"/>
</dbReference>
<evidence type="ECO:0000256" key="8">
    <source>
        <dbReference type="ARBA" id="ARBA00023196"/>
    </source>
</evidence>
<comment type="caution">
    <text evidence="11">The sequence shown here is derived from an EMBL/GenBank/DDBJ whole genome shotgun (WGS) entry which is preliminary data.</text>
</comment>
<dbReference type="FunFam" id="3.40.1380.10:FF:000006">
    <property type="entry name" value="ATP synthase gamma chain"/>
    <property type="match status" value="1"/>
</dbReference>
<dbReference type="HAMAP" id="MF_00815">
    <property type="entry name" value="ATP_synth_gamma_bact"/>
    <property type="match status" value="1"/>
</dbReference>
<comment type="subunit">
    <text evidence="10">F-type ATPases have 2 components, CF(1) - the catalytic core - and CF(0) - the membrane proton channel. CF(1) has five subunits: alpha(3), beta(3), gamma(1), delta(1), epsilon(1). CF(0) has three main subunits: a, b and c.</text>
</comment>
<comment type="subcellular location">
    <subcellularLocation>
        <location evidence="10">Cell membrane</location>
        <topology evidence="10">Peripheral membrane protein</topology>
    </subcellularLocation>
    <subcellularLocation>
        <location evidence="2">Membrane</location>
        <topology evidence="2">Peripheral membrane protein</topology>
    </subcellularLocation>
</comment>
<dbReference type="GO" id="GO:0046933">
    <property type="term" value="F:proton-transporting ATP synthase activity, rotational mechanism"/>
    <property type="evidence" value="ECO:0007669"/>
    <property type="project" value="UniProtKB-UniRule"/>
</dbReference>
<keyword evidence="10" id="KW-1003">Cell membrane</keyword>
<dbReference type="InterPro" id="IPR000131">
    <property type="entry name" value="ATP_synth_F1_gsu"/>
</dbReference>
<evidence type="ECO:0000256" key="9">
    <source>
        <dbReference type="ARBA" id="ARBA00023310"/>
    </source>
</evidence>
<keyword evidence="8 10" id="KW-0139">CF(1)</keyword>
<evidence type="ECO:0000256" key="3">
    <source>
        <dbReference type="ARBA" id="ARBA00007681"/>
    </source>
</evidence>
<evidence type="ECO:0000313" key="11">
    <source>
        <dbReference type="EMBL" id="PMP66434.1"/>
    </source>
</evidence>
<dbReference type="PRINTS" id="PR00126">
    <property type="entry name" value="ATPASEGAMMA"/>
</dbReference>
<keyword evidence="7 10" id="KW-0472">Membrane</keyword>
<dbReference type="EMBL" id="PNIK01000077">
    <property type="protein sequence ID" value="PMP66434.1"/>
    <property type="molecule type" value="Genomic_DNA"/>
</dbReference>
<keyword evidence="6 10" id="KW-0406">Ion transport</keyword>
<dbReference type="PROSITE" id="PS00153">
    <property type="entry name" value="ATPASE_GAMMA"/>
    <property type="match status" value="1"/>
</dbReference>
<evidence type="ECO:0000256" key="10">
    <source>
        <dbReference type="HAMAP-Rule" id="MF_00815"/>
    </source>
</evidence>
<dbReference type="Pfam" id="PF00231">
    <property type="entry name" value="ATP-synt"/>
    <property type="match status" value="1"/>
</dbReference>
<dbReference type="AlphaFoldDB" id="A0A2N7PMM3"/>
<evidence type="ECO:0000313" key="12">
    <source>
        <dbReference type="Proteomes" id="UP000235460"/>
    </source>
</evidence>
<evidence type="ECO:0000256" key="2">
    <source>
        <dbReference type="ARBA" id="ARBA00004170"/>
    </source>
</evidence>
<evidence type="ECO:0000256" key="6">
    <source>
        <dbReference type="ARBA" id="ARBA00023065"/>
    </source>
</evidence>
<sequence>MPALRDIRRKIEAVKRIGQITKAMNMVASAKLRTLQQKLEGFRPYRRKFEEVIDNVLSAGTINVQRIPLLQQREVKKVGIILITADKGLCGAFNSNLIKEAEKAINRFKKEGKEIELICVGKKGATYFRKKVSVRESYINIMGKILMQDARKIARSAMMAYLAGEWDEVYIIYGYFVNVVRQIPKMEKLLPLSLERSLEPEEKKISYAYIYEPEEEQLLSEILPLYINTLVFSAMLETAVSEQAARMTAMDNANKACGDMVKSLTLFYNKVRQATITKELMDIVGGAEALIKG</sequence>
<gene>
    <name evidence="10 11" type="primary">atpG</name>
    <name evidence="11" type="ORF">C0190_05635</name>
</gene>
<dbReference type="PANTHER" id="PTHR11693">
    <property type="entry name" value="ATP SYNTHASE GAMMA CHAIN"/>
    <property type="match status" value="1"/>
</dbReference>
<dbReference type="GO" id="GO:0005524">
    <property type="term" value="F:ATP binding"/>
    <property type="evidence" value="ECO:0007669"/>
    <property type="project" value="UniProtKB-UniRule"/>
</dbReference>
<dbReference type="SUPFAM" id="SSF52943">
    <property type="entry name" value="ATP synthase (F1-ATPase), gamma subunit"/>
    <property type="match status" value="1"/>
</dbReference>
<comment type="similarity">
    <text evidence="3 10">Belongs to the ATPase gamma chain family.</text>
</comment>
<reference evidence="11 12" key="1">
    <citation type="submission" date="2018-01" db="EMBL/GenBank/DDBJ databases">
        <title>Metagenomic assembled genomes from two thermal pools in the Uzon Caldera, Kamchatka, Russia.</title>
        <authorList>
            <person name="Wilkins L."/>
            <person name="Ettinger C."/>
        </authorList>
    </citation>
    <scope>NUCLEOTIDE SEQUENCE [LARGE SCALE GENOMIC DNA]</scope>
    <source>
        <strain evidence="11">ZAV-08</strain>
    </source>
</reference>
<name>A0A2N7PMM3_9BACT</name>
<dbReference type="PANTHER" id="PTHR11693:SF22">
    <property type="entry name" value="ATP SYNTHASE SUBUNIT GAMMA, MITOCHONDRIAL"/>
    <property type="match status" value="1"/>
</dbReference>
<dbReference type="InterPro" id="IPR023632">
    <property type="entry name" value="ATP_synth_F1_gsu_CS"/>
</dbReference>
<evidence type="ECO:0000256" key="1">
    <source>
        <dbReference type="ARBA" id="ARBA00003456"/>
    </source>
</evidence>
<keyword evidence="9 10" id="KW-0066">ATP synthesis</keyword>
<proteinExistence type="inferred from homology"/>
<dbReference type="Gene3D" id="1.10.287.80">
    <property type="entry name" value="ATP synthase, gamma subunit, helix hairpin domain"/>
    <property type="match status" value="2"/>
</dbReference>
<comment type="function">
    <text evidence="1 10">Produces ATP from ADP in the presence of a proton gradient across the membrane. The gamma chain is believed to be important in regulating ATPase activity and the flow of protons through the CF(0) complex.</text>
</comment>
<evidence type="ECO:0000256" key="4">
    <source>
        <dbReference type="ARBA" id="ARBA00022448"/>
    </source>
</evidence>
<keyword evidence="5 10" id="KW-0375">Hydrogen ion transport</keyword>
<dbReference type="InterPro" id="IPR035968">
    <property type="entry name" value="ATP_synth_F1_ATPase_gsu"/>
</dbReference>
<dbReference type="CDD" id="cd12151">
    <property type="entry name" value="F1-ATPase_gamma"/>
    <property type="match status" value="1"/>
</dbReference>
<keyword evidence="4 10" id="KW-0813">Transport</keyword>
<dbReference type="GO" id="GO:0042777">
    <property type="term" value="P:proton motive force-driven plasma membrane ATP synthesis"/>
    <property type="evidence" value="ECO:0007669"/>
    <property type="project" value="UniProtKB-UniRule"/>
</dbReference>
<evidence type="ECO:0000256" key="5">
    <source>
        <dbReference type="ARBA" id="ARBA00022781"/>
    </source>
</evidence>
<protein>
    <recommendedName>
        <fullName evidence="10">ATP synthase gamma chain</fullName>
    </recommendedName>
    <alternativeName>
        <fullName evidence="10">ATP synthase F1 sector gamma subunit</fullName>
    </alternativeName>
    <alternativeName>
        <fullName evidence="10">F-ATPase gamma subunit</fullName>
    </alternativeName>
</protein>
<accession>A0A2N7PMM3</accession>
<dbReference type="GO" id="GO:0045259">
    <property type="term" value="C:proton-transporting ATP synthase complex"/>
    <property type="evidence" value="ECO:0007669"/>
    <property type="project" value="UniProtKB-KW"/>
</dbReference>
<dbReference type="Proteomes" id="UP000235460">
    <property type="component" value="Unassembled WGS sequence"/>
</dbReference>
<organism evidence="11 12">
    <name type="scientific">Thermodesulfobacterium geofontis</name>
    <dbReference type="NCBI Taxonomy" id="1295609"/>
    <lineage>
        <taxon>Bacteria</taxon>
        <taxon>Pseudomonadati</taxon>
        <taxon>Thermodesulfobacteriota</taxon>
        <taxon>Thermodesulfobacteria</taxon>
        <taxon>Thermodesulfobacteriales</taxon>
        <taxon>Thermodesulfobacteriaceae</taxon>
        <taxon>Thermodesulfobacterium</taxon>
    </lineage>
</organism>
<dbReference type="GO" id="GO:0005886">
    <property type="term" value="C:plasma membrane"/>
    <property type="evidence" value="ECO:0007669"/>
    <property type="project" value="UniProtKB-SubCell"/>
</dbReference>
<evidence type="ECO:0000256" key="7">
    <source>
        <dbReference type="ARBA" id="ARBA00023136"/>
    </source>
</evidence>
<dbReference type="NCBIfam" id="TIGR01146">
    <property type="entry name" value="ATPsyn_F1gamma"/>
    <property type="match status" value="1"/>
</dbReference>